<accession>Q0UVP8</accession>
<organism evidence="2 3">
    <name type="scientific">Phaeosphaeria nodorum (strain SN15 / ATCC MYA-4574 / FGSC 10173)</name>
    <name type="common">Glume blotch fungus</name>
    <name type="synonym">Parastagonospora nodorum</name>
    <dbReference type="NCBI Taxonomy" id="321614"/>
    <lineage>
        <taxon>Eukaryota</taxon>
        <taxon>Fungi</taxon>
        <taxon>Dikarya</taxon>
        <taxon>Ascomycota</taxon>
        <taxon>Pezizomycotina</taxon>
        <taxon>Dothideomycetes</taxon>
        <taxon>Pleosporomycetidae</taxon>
        <taxon>Pleosporales</taxon>
        <taxon>Pleosporineae</taxon>
        <taxon>Phaeosphaeriaceae</taxon>
        <taxon>Parastagonospora</taxon>
    </lineage>
</organism>
<evidence type="ECO:0000256" key="1">
    <source>
        <dbReference type="SAM" id="MobiDB-lite"/>
    </source>
</evidence>
<proteinExistence type="predicted"/>
<dbReference type="AlphaFoldDB" id="Q0UVP8"/>
<feature type="region of interest" description="Disordered" evidence="1">
    <location>
        <begin position="1"/>
        <end position="27"/>
    </location>
</feature>
<reference evidence="3" key="1">
    <citation type="journal article" date="2007" name="Plant Cell">
        <title>Dothideomycete-plant interactions illuminated by genome sequencing and EST analysis of the wheat pathogen Stagonospora nodorum.</title>
        <authorList>
            <person name="Hane J.K."/>
            <person name="Lowe R.G."/>
            <person name="Solomon P.S."/>
            <person name="Tan K.C."/>
            <person name="Schoch C.L."/>
            <person name="Spatafora J.W."/>
            <person name="Crous P.W."/>
            <person name="Kodira C."/>
            <person name="Birren B.W."/>
            <person name="Galagan J.E."/>
            <person name="Torriani S.F."/>
            <person name="McDonald B.A."/>
            <person name="Oliver R.P."/>
        </authorList>
    </citation>
    <scope>NUCLEOTIDE SEQUENCE [LARGE SCALE GENOMIC DNA]</scope>
    <source>
        <strain evidence="3">SN15 / ATCC MYA-4574 / FGSC 10173</strain>
    </source>
</reference>
<protein>
    <submittedName>
        <fullName evidence="2">Uncharacterized protein</fullName>
    </submittedName>
</protein>
<dbReference type="KEGG" id="pno:SNOG_04166"/>
<evidence type="ECO:0000313" key="2">
    <source>
        <dbReference type="EMBL" id="EAT87926.1"/>
    </source>
</evidence>
<dbReference type="EMBL" id="CH445330">
    <property type="protein sequence ID" value="EAT87926.1"/>
    <property type="molecule type" value="Genomic_DNA"/>
</dbReference>
<dbReference type="RefSeq" id="XP_001794590.1">
    <property type="nucleotide sequence ID" value="XM_001794538.1"/>
</dbReference>
<name>Q0UVP8_PHANO</name>
<dbReference type="Proteomes" id="UP000001055">
    <property type="component" value="Unassembled WGS sequence"/>
</dbReference>
<evidence type="ECO:0000313" key="3">
    <source>
        <dbReference type="Proteomes" id="UP000001055"/>
    </source>
</evidence>
<dbReference type="InParanoid" id="Q0UVP8"/>
<gene>
    <name evidence="2" type="ORF">SNOG_04166</name>
</gene>
<sequence length="69" mass="7596">MATKHASDAVAGAKQRAEDPPGLSQAKALVPRYPMNRTTSATTCVRHGYRYPTTFQVRKTSHHTQNLDA</sequence>
<dbReference type="GeneID" id="5971458"/>